<dbReference type="InterPro" id="IPR016187">
    <property type="entry name" value="CTDL_fold"/>
</dbReference>
<dbReference type="InterPro" id="IPR006149">
    <property type="entry name" value="EB_dom"/>
</dbReference>
<evidence type="ECO:0000313" key="3">
    <source>
        <dbReference type="EMBL" id="KAG7173505.1"/>
    </source>
</evidence>
<feature type="signal peptide" evidence="1">
    <location>
        <begin position="1"/>
        <end position="19"/>
    </location>
</feature>
<proteinExistence type="predicted"/>
<gene>
    <name evidence="3" type="ORF">Hamer_G020128</name>
</gene>
<dbReference type="Proteomes" id="UP000747542">
    <property type="component" value="Unassembled WGS sequence"/>
</dbReference>
<keyword evidence="1" id="KW-0732">Signal</keyword>
<organism evidence="3 4">
    <name type="scientific">Homarus americanus</name>
    <name type="common">American lobster</name>
    <dbReference type="NCBI Taxonomy" id="6706"/>
    <lineage>
        <taxon>Eukaryota</taxon>
        <taxon>Metazoa</taxon>
        <taxon>Ecdysozoa</taxon>
        <taxon>Arthropoda</taxon>
        <taxon>Crustacea</taxon>
        <taxon>Multicrustacea</taxon>
        <taxon>Malacostraca</taxon>
        <taxon>Eumalacostraca</taxon>
        <taxon>Eucarida</taxon>
        <taxon>Decapoda</taxon>
        <taxon>Pleocyemata</taxon>
        <taxon>Astacidea</taxon>
        <taxon>Nephropoidea</taxon>
        <taxon>Nephropidae</taxon>
        <taxon>Homarus</taxon>
    </lineage>
</organism>
<comment type="caution">
    <text evidence="3">The sequence shown here is derived from an EMBL/GenBank/DDBJ whole genome shotgun (WGS) entry which is preliminary data.</text>
</comment>
<sequence length="329" mass="37047">MWWWVYVTLVVMSARVTLATVTSHMYRKQGHMYAGGDVLVSRKVRSNIECGWECVPPECVGYHIMDKTNGSLQCTTFSFVNNFTQHPDALYYCSGCRNKGENCSKDEQCTEFTPNSTCSPVTSVCTCDEFFEDDGDLCQLKASQLGEQCGVKEQCLLVTHNSTCEATVCVCQETFNREGNICKFDHRKAGFTEYGGRLVYHRIPGLVFPISWNGAVQYCKDRDSTMFIPRNANEFTWIDDQIRSYLGIAAHFPLNDKNLEGSLMWNDGTSVGGEQILGWDPLSLNLDLFDCVAMFSSKGVYPLLTPPYLAYQECSLFIVLYSVICEAPL</sequence>
<dbReference type="SUPFAM" id="SSF56436">
    <property type="entry name" value="C-type lectin-like"/>
    <property type="match status" value="1"/>
</dbReference>
<evidence type="ECO:0000259" key="2">
    <source>
        <dbReference type="Pfam" id="PF01683"/>
    </source>
</evidence>
<accession>A0A8J5T9N5</accession>
<dbReference type="AlphaFoldDB" id="A0A8J5T9N5"/>
<reference evidence="3" key="1">
    <citation type="journal article" date="2021" name="Sci. Adv.">
        <title>The American lobster genome reveals insights on longevity, neural, and immune adaptations.</title>
        <authorList>
            <person name="Polinski J.M."/>
            <person name="Zimin A.V."/>
            <person name="Clark K.F."/>
            <person name="Kohn A.B."/>
            <person name="Sadowski N."/>
            <person name="Timp W."/>
            <person name="Ptitsyn A."/>
            <person name="Khanna P."/>
            <person name="Romanova D.Y."/>
            <person name="Williams P."/>
            <person name="Greenwood S.J."/>
            <person name="Moroz L.L."/>
            <person name="Walt D.R."/>
            <person name="Bodnar A.G."/>
        </authorList>
    </citation>
    <scope>NUCLEOTIDE SEQUENCE</scope>
    <source>
        <strain evidence="3">GMGI-L3</strain>
    </source>
</reference>
<feature type="chain" id="PRO_5035223666" evidence="1">
    <location>
        <begin position="20"/>
        <end position="329"/>
    </location>
</feature>
<dbReference type="EMBL" id="JAHLQT010009549">
    <property type="protein sequence ID" value="KAG7173505.1"/>
    <property type="molecule type" value="Genomic_DNA"/>
</dbReference>
<keyword evidence="4" id="KW-1185">Reference proteome</keyword>
<name>A0A8J5T9N5_HOMAM</name>
<dbReference type="CDD" id="cd00037">
    <property type="entry name" value="CLECT"/>
    <property type="match status" value="1"/>
</dbReference>
<protein>
    <submittedName>
        <fullName evidence="3">Putative Lectin C-type domain and EB module-containing protein</fullName>
    </submittedName>
</protein>
<evidence type="ECO:0000256" key="1">
    <source>
        <dbReference type="SAM" id="SignalP"/>
    </source>
</evidence>
<dbReference type="InterPro" id="IPR016186">
    <property type="entry name" value="C-type_lectin-like/link_sf"/>
</dbReference>
<dbReference type="Gene3D" id="3.10.100.10">
    <property type="entry name" value="Mannose-Binding Protein A, subunit A"/>
    <property type="match status" value="1"/>
</dbReference>
<dbReference type="Pfam" id="PF01683">
    <property type="entry name" value="EB"/>
    <property type="match status" value="1"/>
</dbReference>
<feature type="domain" description="EB" evidence="2">
    <location>
        <begin position="141"/>
        <end position="182"/>
    </location>
</feature>
<evidence type="ECO:0000313" key="4">
    <source>
        <dbReference type="Proteomes" id="UP000747542"/>
    </source>
</evidence>